<comment type="caution">
    <text evidence="4">The sequence shown here is derived from an EMBL/GenBank/DDBJ whole genome shotgun (WGS) entry which is preliminary data.</text>
</comment>
<reference evidence="4 5" key="1">
    <citation type="submission" date="2019-12" db="EMBL/GenBank/DDBJ databases">
        <title>Mucilaginibacter sp. HMF7410 genome sequencing and assembly.</title>
        <authorList>
            <person name="Kang H."/>
            <person name="Cha I."/>
            <person name="Kim H."/>
            <person name="Joh K."/>
        </authorList>
    </citation>
    <scope>NUCLEOTIDE SEQUENCE [LARGE SCALE GENOMIC DNA]</scope>
    <source>
        <strain evidence="4 5">HMF7410</strain>
    </source>
</reference>
<protein>
    <submittedName>
        <fullName evidence="4">Glycosyltransferase</fullName>
    </submittedName>
</protein>
<name>A0A7K1SUJ3_9SPHI</name>
<dbReference type="Proteomes" id="UP000462014">
    <property type="component" value="Unassembled WGS sequence"/>
</dbReference>
<evidence type="ECO:0000313" key="4">
    <source>
        <dbReference type="EMBL" id="MVN20995.1"/>
    </source>
</evidence>
<dbReference type="SUPFAM" id="SSF53756">
    <property type="entry name" value="UDP-Glycosyltransferase/glycogen phosphorylase"/>
    <property type="match status" value="1"/>
</dbReference>
<sequence>MRYKKHITLIYRKQFPLTYSIEFIFDQLISSPNPSCKINKFILPRFSNSFFNRIINILAMLRLRHQIVHVTGDVHYTILGACFNYRILTIHDLAFMHQNKGIKRSILKWFWITLPVKFAHQVTVISEATKTDLLSYVAVDPKKINVIPDFISATYQPVPDRKFNADLPRILQIGTAFNKNIDRLAEAIAGIPCTLIIVGELSELQKTILEKFKIDFINKLNLTEQALYQEYANADLLTFVSTIEGFGMPILEANACGLPVITSNCSAMPEIAGDAALLVNPFDATAIRNGISEIIKNETLRNKLIEKGFENVKRFSKEKVVEQYKRLYEEAEN</sequence>
<dbReference type="CDD" id="cd03809">
    <property type="entry name" value="GT4_MtfB-like"/>
    <property type="match status" value="1"/>
</dbReference>
<dbReference type="Pfam" id="PF13439">
    <property type="entry name" value="Glyco_transf_4"/>
    <property type="match status" value="1"/>
</dbReference>
<keyword evidence="1 4" id="KW-0808">Transferase</keyword>
<evidence type="ECO:0000256" key="1">
    <source>
        <dbReference type="ARBA" id="ARBA00022679"/>
    </source>
</evidence>
<dbReference type="Pfam" id="PF00534">
    <property type="entry name" value="Glycos_transf_1"/>
    <property type="match status" value="1"/>
</dbReference>
<evidence type="ECO:0000259" key="3">
    <source>
        <dbReference type="Pfam" id="PF13439"/>
    </source>
</evidence>
<dbReference type="Gene3D" id="3.40.50.2000">
    <property type="entry name" value="Glycogen Phosphorylase B"/>
    <property type="match status" value="2"/>
</dbReference>
<dbReference type="InterPro" id="IPR001296">
    <property type="entry name" value="Glyco_trans_1"/>
</dbReference>
<evidence type="ECO:0000259" key="2">
    <source>
        <dbReference type="Pfam" id="PF00534"/>
    </source>
</evidence>
<dbReference type="EMBL" id="WPIK01000004">
    <property type="protein sequence ID" value="MVN20995.1"/>
    <property type="molecule type" value="Genomic_DNA"/>
</dbReference>
<dbReference type="GO" id="GO:0009103">
    <property type="term" value="P:lipopolysaccharide biosynthetic process"/>
    <property type="evidence" value="ECO:0007669"/>
    <property type="project" value="TreeGrafter"/>
</dbReference>
<dbReference type="AlphaFoldDB" id="A0A7K1SUJ3"/>
<dbReference type="InterPro" id="IPR028098">
    <property type="entry name" value="Glyco_trans_4-like_N"/>
</dbReference>
<organism evidence="4 5">
    <name type="scientific">Mucilaginibacter arboris</name>
    <dbReference type="NCBI Taxonomy" id="2682090"/>
    <lineage>
        <taxon>Bacteria</taxon>
        <taxon>Pseudomonadati</taxon>
        <taxon>Bacteroidota</taxon>
        <taxon>Sphingobacteriia</taxon>
        <taxon>Sphingobacteriales</taxon>
        <taxon>Sphingobacteriaceae</taxon>
        <taxon>Mucilaginibacter</taxon>
    </lineage>
</organism>
<gene>
    <name evidence="4" type="ORF">GO621_05520</name>
</gene>
<accession>A0A7K1SUJ3</accession>
<evidence type="ECO:0000313" key="5">
    <source>
        <dbReference type="Proteomes" id="UP000462014"/>
    </source>
</evidence>
<feature type="domain" description="Glycosyltransferase subfamily 4-like N-terminal" evidence="3">
    <location>
        <begin position="44"/>
        <end position="151"/>
    </location>
</feature>
<dbReference type="RefSeq" id="WP_157564965.1">
    <property type="nucleotide sequence ID" value="NZ_WPIK01000004.1"/>
</dbReference>
<feature type="domain" description="Glycosyl transferase family 1" evidence="2">
    <location>
        <begin position="163"/>
        <end position="309"/>
    </location>
</feature>
<dbReference type="PANTHER" id="PTHR46401:SF2">
    <property type="entry name" value="GLYCOSYLTRANSFERASE WBBK-RELATED"/>
    <property type="match status" value="1"/>
</dbReference>
<dbReference type="GO" id="GO:0016757">
    <property type="term" value="F:glycosyltransferase activity"/>
    <property type="evidence" value="ECO:0007669"/>
    <property type="project" value="InterPro"/>
</dbReference>
<keyword evidence="5" id="KW-1185">Reference proteome</keyword>
<dbReference type="PANTHER" id="PTHR46401">
    <property type="entry name" value="GLYCOSYLTRANSFERASE WBBK-RELATED"/>
    <property type="match status" value="1"/>
</dbReference>
<proteinExistence type="predicted"/>